<dbReference type="RefSeq" id="WP_055670267.1">
    <property type="nucleotide sequence ID" value="NZ_CXWD01000001.1"/>
</dbReference>
<feature type="domain" description="Response regulatory" evidence="10">
    <location>
        <begin position="5"/>
        <end position="119"/>
    </location>
</feature>
<dbReference type="SUPFAM" id="SSF46689">
    <property type="entry name" value="Homeodomain-like"/>
    <property type="match status" value="1"/>
</dbReference>
<dbReference type="FunFam" id="3.40.50.2300:FF:000018">
    <property type="entry name" value="DNA-binding transcriptional regulator NtrC"/>
    <property type="match status" value="1"/>
</dbReference>
<keyword evidence="2" id="KW-0547">Nucleotide-binding</keyword>
<name>A0A0M6ZPY4_9HYPH</name>
<dbReference type="FunFam" id="3.40.50.300:FF:000006">
    <property type="entry name" value="DNA-binding transcriptional regulator NtrC"/>
    <property type="match status" value="1"/>
</dbReference>
<dbReference type="Gene3D" id="3.40.50.2300">
    <property type="match status" value="1"/>
</dbReference>
<evidence type="ECO:0000259" key="10">
    <source>
        <dbReference type="PROSITE" id="PS50110"/>
    </source>
</evidence>
<protein>
    <submittedName>
        <fullName evidence="11">C4-dicarboxylate transport transcriptional regulatory protein DctD</fullName>
    </submittedName>
</protein>
<dbReference type="SUPFAM" id="SSF52540">
    <property type="entry name" value="P-loop containing nucleoside triphosphate hydrolases"/>
    <property type="match status" value="1"/>
</dbReference>
<sequence length="447" mass="49294">MSTQKILFVDDEEHLRFTAKQSLELEGLEVECFPNADQVLQHVTRDFRGILVTDIRLPGTDGLTLMRKALEIDPSFPVILVTGHGDVELAVSSMRDGAYDFIEKPFPPSRLVETVRRALDKRRLTVEVRSLRREVGARDAVEGVLHGRSAVMRALRDQVSAVAAADVDLLIMGDTGVGKEVASRAIHEASLRASMPFVHINCGALPANLVESELFGHEAGAFQGAMRARTGRFEAARGGTVLLDEIDSLSLPLQTKLLHAIQNRVVTRLGSNEPVELDVRFIAATKKDLVAEAAAERFRSDLLYRLNVVTVTVPPLSARREDIPLLFSKLVSDAATRFKRELPEIPDSVLAKVVSQDWPGNVRELRNAADRFVLGLASGDDHSGDEHQDLGLADHMAQHERALIAATLTAHGGSIKETYEALKISRKALYEKMQKHDLSRKAYSEEI</sequence>
<keyword evidence="3" id="KW-0067">ATP-binding</keyword>
<dbReference type="Gene3D" id="1.10.10.60">
    <property type="entry name" value="Homeodomain-like"/>
    <property type="match status" value="1"/>
</dbReference>
<dbReference type="Pfam" id="PF25601">
    <property type="entry name" value="AAA_lid_14"/>
    <property type="match status" value="1"/>
</dbReference>
<evidence type="ECO:0000256" key="6">
    <source>
        <dbReference type="ARBA" id="ARBA00023159"/>
    </source>
</evidence>
<dbReference type="AlphaFoldDB" id="A0A0M6ZPY4"/>
<keyword evidence="12" id="KW-1185">Reference proteome</keyword>
<feature type="modified residue" description="4-aspartylphosphate" evidence="8">
    <location>
        <position position="54"/>
    </location>
</feature>
<keyword evidence="4" id="KW-0902">Two-component regulatory system</keyword>
<dbReference type="SMART" id="SM00448">
    <property type="entry name" value="REC"/>
    <property type="match status" value="1"/>
</dbReference>
<evidence type="ECO:0000256" key="1">
    <source>
        <dbReference type="ARBA" id="ARBA00022553"/>
    </source>
</evidence>
<feature type="domain" description="Sigma-54 factor interaction" evidence="9">
    <location>
        <begin position="145"/>
        <end position="374"/>
    </location>
</feature>
<dbReference type="PROSITE" id="PS50045">
    <property type="entry name" value="SIGMA54_INTERACT_4"/>
    <property type="match status" value="1"/>
</dbReference>
<evidence type="ECO:0000259" key="9">
    <source>
        <dbReference type="PROSITE" id="PS50045"/>
    </source>
</evidence>
<keyword evidence="5" id="KW-0805">Transcription regulation</keyword>
<dbReference type="InterPro" id="IPR001789">
    <property type="entry name" value="Sig_transdc_resp-reg_receiver"/>
</dbReference>
<dbReference type="CDD" id="cd00009">
    <property type="entry name" value="AAA"/>
    <property type="match status" value="1"/>
</dbReference>
<dbReference type="GO" id="GO:0043565">
    <property type="term" value="F:sequence-specific DNA binding"/>
    <property type="evidence" value="ECO:0007669"/>
    <property type="project" value="InterPro"/>
</dbReference>
<keyword evidence="1 8" id="KW-0597">Phosphoprotein</keyword>
<evidence type="ECO:0000256" key="7">
    <source>
        <dbReference type="ARBA" id="ARBA00023163"/>
    </source>
</evidence>
<dbReference type="PANTHER" id="PTHR32071:SF57">
    <property type="entry name" value="C4-DICARBOXYLATE TRANSPORT TRANSCRIPTIONAL REGULATORY PROTEIN DCTD"/>
    <property type="match status" value="1"/>
</dbReference>
<dbReference type="OrthoDB" id="9802388at2"/>
<dbReference type="GO" id="GO:0005524">
    <property type="term" value="F:ATP binding"/>
    <property type="evidence" value="ECO:0007669"/>
    <property type="project" value="UniProtKB-KW"/>
</dbReference>
<dbReference type="Pfam" id="PF00158">
    <property type="entry name" value="Sigma54_activat"/>
    <property type="match status" value="1"/>
</dbReference>
<dbReference type="InterPro" id="IPR011006">
    <property type="entry name" value="CheY-like_superfamily"/>
</dbReference>
<dbReference type="STRING" id="388408.LAX5112_00289"/>
<evidence type="ECO:0000256" key="2">
    <source>
        <dbReference type="ARBA" id="ARBA00022741"/>
    </source>
</evidence>
<evidence type="ECO:0000313" key="11">
    <source>
        <dbReference type="EMBL" id="CTQ64417.1"/>
    </source>
</evidence>
<dbReference type="Pfam" id="PF02954">
    <property type="entry name" value="HTH_8"/>
    <property type="match status" value="1"/>
</dbReference>
<dbReference type="EMBL" id="CXWD01000001">
    <property type="protein sequence ID" value="CTQ64417.1"/>
    <property type="molecule type" value="Genomic_DNA"/>
</dbReference>
<dbReference type="Gene3D" id="3.40.50.300">
    <property type="entry name" value="P-loop containing nucleotide triphosphate hydrolases"/>
    <property type="match status" value="1"/>
</dbReference>
<dbReference type="Gene3D" id="1.10.8.60">
    <property type="match status" value="1"/>
</dbReference>
<dbReference type="InterPro" id="IPR002197">
    <property type="entry name" value="HTH_Fis"/>
</dbReference>
<dbReference type="PROSITE" id="PS50110">
    <property type="entry name" value="RESPONSE_REGULATORY"/>
    <property type="match status" value="1"/>
</dbReference>
<dbReference type="GO" id="GO:0000160">
    <property type="term" value="P:phosphorelay signal transduction system"/>
    <property type="evidence" value="ECO:0007669"/>
    <property type="project" value="UniProtKB-KW"/>
</dbReference>
<reference evidence="12" key="1">
    <citation type="submission" date="2015-07" db="EMBL/GenBank/DDBJ databases">
        <authorList>
            <person name="Rodrigo-Torres Lidia"/>
            <person name="Arahal R.David."/>
        </authorList>
    </citation>
    <scope>NUCLEOTIDE SEQUENCE [LARGE SCALE GENOMIC DNA]</scope>
    <source>
        <strain evidence="12">CECT 5112</strain>
    </source>
</reference>
<evidence type="ECO:0000256" key="3">
    <source>
        <dbReference type="ARBA" id="ARBA00022840"/>
    </source>
</evidence>
<dbReference type="SMART" id="SM00382">
    <property type="entry name" value="AAA"/>
    <property type="match status" value="1"/>
</dbReference>
<evidence type="ECO:0000313" key="12">
    <source>
        <dbReference type="Proteomes" id="UP000053235"/>
    </source>
</evidence>
<dbReference type="InterPro" id="IPR009057">
    <property type="entry name" value="Homeodomain-like_sf"/>
</dbReference>
<keyword evidence="7" id="KW-0804">Transcription</keyword>
<dbReference type="InterPro" id="IPR027417">
    <property type="entry name" value="P-loop_NTPase"/>
</dbReference>
<dbReference type="PROSITE" id="PS00688">
    <property type="entry name" value="SIGMA54_INTERACT_3"/>
    <property type="match status" value="1"/>
</dbReference>
<dbReference type="PANTHER" id="PTHR32071">
    <property type="entry name" value="TRANSCRIPTIONAL REGULATORY PROTEIN"/>
    <property type="match status" value="1"/>
</dbReference>
<evidence type="ECO:0000256" key="5">
    <source>
        <dbReference type="ARBA" id="ARBA00023015"/>
    </source>
</evidence>
<proteinExistence type="predicted"/>
<dbReference type="Pfam" id="PF00072">
    <property type="entry name" value="Response_reg"/>
    <property type="match status" value="1"/>
</dbReference>
<dbReference type="InterPro" id="IPR058031">
    <property type="entry name" value="AAA_lid_NorR"/>
</dbReference>
<gene>
    <name evidence="11" type="primary">dctD_1</name>
    <name evidence="11" type="ORF">LAX5112_00289</name>
</gene>
<dbReference type="GO" id="GO:0006355">
    <property type="term" value="P:regulation of DNA-templated transcription"/>
    <property type="evidence" value="ECO:0007669"/>
    <property type="project" value="InterPro"/>
</dbReference>
<dbReference type="SUPFAM" id="SSF52172">
    <property type="entry name" value="CheY-like"/>
    <property type="match status" value="1"/>
</dbReference>
<evidence type="ECO:0000256" key="4">
    <source>
        <dbReference type="ARBA" id="ARBA00023012"/>
    </source>
</evidence>
<evidence type="ECO:0000256" key="8">
    <source>
        <dbReference type="PROSITE-ProRule" id="PRU00169"/>
    </source>
</evidence>
<dbReference type="Proteomes" id="UP000053235">
    <property type="component" value="Unassembled WGS sequence"/>
</dbReference>
<keyword evidence="6" id="KW-0010">Activator</keyword>
<dbReference type="InterPro" id="IPR002078">
    <property type="entry name" value="Sigma_54_int"/>
</dbReference>
<dbReference type="CDD" id="cd17549">
    <property type="entry name" value="REC_DctD-like"/>
    <property type="match status" value="1"/>
</dbReference>
<dbReference type="InterPro" id="IPR003593">
    <property type="entry name" value="AAA+_ATPase"/>
</dbReference>
<accession>A0A0M6ZPY4</accession>
<organism evidence="11 12">
    <name type="scientific">Roseibium alexandrii</name>
    <dbReference type="NCBI Taxonomy" id="388408"/>
    <lineage>
        <taxon>Bacteria</taxon>
        <taxon>Pseudomonadati</taxon>
        <taxon>Pseudomonadota</taxon>
        <taxon>Alphaproteobacteria</taxon>
        <taxon>Hyphomicrobiales</taxon>
        <taxon>Stappiaceae</taxon>
        <taxon>Roseibium</taxon>
    </lineage>
</organism>
<dbReference type="InterPro" id="IPR025944">
    <property type="entry name" value="Sigma_54_int_dom_CS"/>
</dbReference>